<dbReference type="EMBL" id="KE504212">
    <property type="protein sequence ID" value="EPS95218.1"/>
    <property type="molecule type" value="Genomic_DNA"/>
</dbReference>
<dbReference type="Proteomes" id="UP000015241">
    <property type="component" value="Unassembled WGS sequence"/>
</dbReference>
<evidence type="ECO:0000259" key="5">
    <source>
        <dbReference type="Pfam" id="PF12867"/>
    </source>
</evidence>
<dbReference type="InterPro" id="IPR024775">
    <property type="entry name" value="DinB-like"/>
</dbReference>
<dbReference type="InterPro" id="IPR016187">
    <property type="entry name" value="CTDL_fold"/>
</dbReference>
<evidence type="ECO:0008006" key="8">
    <source>
        <dbReference type="Google" id="ProtNLM"/>
    </source>
</evidence>
<evidence type="ECO:0000259" key="4">
    <source>
        <dbReference type="Pfam" id="PF03781"/>
    </source>
</evidence>
<evidence type="ECO:0000256" key="2">
    <source>
        <dbReference type="ARBA" id="ARBA00023004"/>
    </source>
</evidence>
<dbReference type="InterPro" id="IPR042095">
    <property type="entry name" value="SUMF_sf"/>
</dbReference>
<evidence type="ECO:0000256" key="1">
    <source>
        <dbReference type="ARBA" id="ARBA00023002"/>
    </source>
</evidence>
<dbReference type="InterPro" id="IPR051128">
    <property type="entry name" value="EgtD_Methyltrsf_superfamily"/>
</dbReference>
<dbReference type="Gene3D" id="3.90.1580.10">
    <property type="entry name" value="paralog of FGE (formylglycine-generating enzyme)"/>
    <property type="match status" value="1"/>
</dbReference>
<proteinExistence type="predicted"/>
<dbReference type="eggNOG" id="ENOG502QS9T">
    <property type="taxonomic scope" value="Eukaryota"/>
</dbReference>
<evidence type="ECO:0000313" key="6">
    <source>
        <dbReference type="EMBL" id="EPS95218.1"/>
    </source>
</evidence>
<dbReference type="Pfam" id="PF12867">
    <property type="entry name" value="DinB_2"/>
    <property type="match status" value="1"/>
</dbReference>
<keyword evidence="7" id="KW-1185">Reference proteome</keyword>
<sequence length="435" mass="49131">MPALAEFQDGWRVWDLITLGMIPPSLLHSKPIDLRHKPLFYLGHLPTFLNLLMTQYLGERPVEPVRFTTIFERGIDPHVDDPEYCHSHSEVPEKDEDWPALGEVLAYRDRVRERLARLYGELVKGERQLTRRLARTLVMILEHDGFHIETLLYILIQRAGTGMLPPPGFAIPPWKQLAAQWEAVPPPATPHTTLGPCTLTMGHDDQEPDDLRPELETAVAGHEFGWDNESPPRAVSVGKFKASWRPVTNSEFLEYWRAGEGSVPLPPSWVLEGGEVRVRTLYGPVPMDVARTWPVLTAYDDLAVYAATKGGRIPTEPELRLLLDTYQVGYEEGANMGFRNWHPLPATAGGEKDGGRGSNGGIWEWTSTVLDTHEGFEGTTIFPGYTSDFYDSKHQVVLGASYATIPRLGDRHTVRNFYQHNYPYPWVGARVVYDC</sequence>
<dbReference type="InParanoid" id="S8DVL4"/>
<dbReference type="OrthoDB" id="659at2759"/>
<evidence type="ECO:0000313" key="7">
    <source>
        <dbReference type="Proteomes" id="UP000015241"/>
    </source>
</evidence>
<feature type="domain" description="Sulfatase-modifying factor enzyme-like" evidence="4">
    <location>
        <begin position="223"/>
        <end position="432"/>
    </location>
</feature>
<keyword evidence="2" id="KW-0408">Iron</keyword>
<dbReference type="PANTHER" id="PTHR43397:SF2">
    <property type="entry name" value="HISTIDINE-SPECIFIC METHYLTRANSFERASE SAM-DEPENDENT DOMAIN-CONTAINING PROTEIN"/>
    <property type="match status" value="1"/>
</dbReference>
<organism evidence="6 7">
    <name type="scientific">Fomitopsis schrenkii</name>
    <name type="common">Brown rot fungus</name>
    <dbReference type="NCBI Taxonomy" id="2126942"/>
    <lineage>
        <taxon>Eukaryota</taxon>
        <taxon>Fungi</taxon>
        <taxon>Dikarya</taxon>
        <taxon>Basidiomycota</taxon>
        <taxon>Agaricomycotina</taxon>
        <taxon>Agaricomycetes</taxon>
        <taxon>Polyporales</taxon>
        <taxon>Fomitopsis</taxon>
    </lineage>
</organism>
<protein>
    <recommendedName>
        <fullName evidence="8">Sulfatase-modifying factor enzyme domain-containing protein</fullName>
    </recommendedName>
</protein>
<accession>S8DVL4</accession>
<feature type="domain" description="DinB-like" evidence="5">
    <location>
        <begin position="21"/>
        <end position="150"/>
    </location>
</feature>
<dbReference type="STRING" id="743788.S8DVL4"/>
<dbReference type="AlphaFoldDB" id="S8DVL4"/>
<dbReference type="HOGENOM" id="CLU_006921_1_1_1"/>
<dbReference type="InterPro" id="IPR005532">
    <property type="entry name" value="SUMF_dom"/>
</dbReference>
<name>S8DVL4_FOMSC</name>
<keyword evidence="1" id="KW-0560">Oxidoreductase</keyword>
<reference evidence="6 7" key="1">
    <citation type="journal article" date="2012" name="Science">
        <title>The Paleozoic origin of enzymatic lignin decomposition reconstructed from 31 fungal genomes.</title>
        <authorList>
            <person name="Floudas D."/>
            <person name="Binder M."/>
            <person name="Riley R."/>
            <person name="Barry K."/>
            <person name="Blanchette R.A."/>
            <person name="Henrissat B."/>
            <person name="Martinez A.T."/>
            <person name="Otillar R."/>
            <person name="Spatafora J.W."/>
            <person name="Yadav J.S."/>
            <person name="Aerts A."/>
            <person name="Benoit I."/>
            <person name="Boyd A."/>
            <person name="Carlson A."/>
            <person name="Copeland A."/>
            <person name="Coutinho P.M."/>
            <person name="de Vries R.P."/>
            <person name="Ferreira P."/>
            <person name="Findley K."/>
            <person name="Foster B."/>
            <person name="Gaskell J."/>
            <person name="Glotzer D."/>
            <person name="Gorecki P."/>
            <person name="Heitman J."/>
            <person name="Hesse C."/>
            <person name="Hori C."/>
            <person name="Igarashi K."/>
            <person name="Jurgens J.A."/>
            <person name="Kallen N."/>
            <person name="Kersten P."/>
            <person name="Kohler A."/>
            <person name="Kuees U."/>
            <person name="Kumar T.K.A."/>
            <person name="Kuo A."/>
            <person name="LaButti K."/>
            <person name="Larrondo L.F."/>
            <person name="Lindquist E."/>
            <person name="Ling A."/>
            <person name="Lombard V."/>
            <person name="Lucas S."/>
            <person name="Lundell T."/>
            <person name="Martin R."/>
            <person name="McLaughlin D.J."/>
            <person name="Morgenstern I."/>
            <person name="Morin E."/>
            <person name="Murat C."/>
            <person name="Nagy L.G."/>
            <person name="Nolan M."/>
            <person name="Ohm R.A."/>
            <person name="Patyshakuliyeva A."/>
            <person name="Rokas A."/>
            <person name="Ruiz-Duenas F.J."/>
            <person name="Sabat G."/>
            <person name="Salamov A."/>
            <person name="Samejima M."/>
            <person name="Schmutz J."/>
            <person name="Slot J.C."/>
            <person name="St John F."/>
            <person name="Stenlid J."/>
            <person name="Sun H."/>
            <person name="Sun S."/>
            <person name="Syed K."/>
            <person name="Tsang A."/>
            <person name="Wiebenga A."/>
            <person name="Young D."/>
            <person name="Pisabarro A."/>
            <person name="Eastwood D.C."/>
            <person name="Martin F."/>
            <person name="Cullen D."/>
            <person name="Grigoriev I.V."/>
            <person name="Hibbett D.S."/>
        </authorList>
    </citation>
    <scope>NUCLEOTIDE SEQUENCE</scope>
    <source>
        <strain evidence="7">FP-58527</strain>
    </source>
</reference>
<dbReference type="PANTHER" id="PTHR43397">
    <property type="entry name" value="ERGOTHIONEINE BIOSYNTHESIS PROTEIN 1"/>
    <property type="match status" value="1"/>
</dbReference>
<gene>
    <name evidence="6" type="ORF">FOMPIDRAFT_1132869</name>
</gene>
<comment type="pathway">
    <text evidence="3">Amino-acid biosynthesis; ergothioneine biosynthesis.</text>
</comment>
<dbReference type="Pfam" id="PF03781">
    <property type="entry name" value="FGE-sulfatase"/>
    <property type="match status" value="1"/>
</dbReference>
<evidence type="ECO:0000256" key="3">
    <source>
        <dbReference type="ARBA" id="ARBA00037882"/>
    </source>
</evidence>
<dbReference type="SUPFAM" id="SSF56436">
    <property type="entry name" value="C-type lectin-like"/>
    <property type="match status" value="1"/>
</dbReference>